<keyword evidence="3" id="KW-1185">Reference proteome</keyword>
<dbReference type="EMBL" id="JAVRJZ010000004">
    <property type="protein sequence ID" value="KAK2724027.1"/>
    <property type="molecule type" value="Genomic_DNA"/>
</dbReference>
<accession>A0AA88ILN2</accession>
<feature type="compositionally biased region" description="Low complexity" evidence="1">
    <location>
        <begin position="78"/>
        <end position="97"/>
    </location>
</feature>
<organism evidence="2 3">
    <name type="scientific">Artemia franciscana</name>
    <name type="common">Brine shrimp</name>
    <name type="synonym">Artemia sanfranciscana</name>
    <dbReference type="NCBI Taxonomy" id="6661"/>
    <lineage>
        <taxon>Eukaryota</taxon>
        <taxon>Metazoa</taxon>
        <taxon>Ecdysozoa</taxon>
        <taxon>Arthropoda</taxon>
        <taxon>Crustacea</taxon>
        <taxon>Branchiopoda</taxon>
        <taxon>Anostraca</taxon>
        <taxon>Artemiidae</taxon>
        <taxon>Artemia</taxon>
    </lineage>
</organism>
<sequence length="240" mass="27024">MDRDRKASPIPRRASVPGDKQPVRAPLILPYSLSFSFNLICLNSLQISIEKLLNQTNIGGQQVHDNDEDSGTEEPDVQDVNGQDQQVPRITPRQRPPIIDDEDNIPDQQMQPLDPPPLLDLGDPPQGEPEETGNVNEALHVEREVAELVRFHEGTGVLLIPKSQKKNSEGNSPNQELKKWLQDLSIRRDSDVKSEIVETLPPEGPLRETEQLEYEIIDSKDNDKRHLAYALNRTGNICVE</sequence>
<evidence type="ECO:0000313" key="3">
    <source>
        <dbReference type="Proteomes" id="UP001187531"/>
    </source>
</evidence>
<evidence type="ECO:0000256" key="1">
    <source>
        <dbReference type="SAM" id="MobiDB-lite"/>
    </source>
</evidence>
<comment type="caution">
    <text evidence="2">The sequence shown here is derived from an EMBL/GenBank/DDBJ whole genome shotgun (WGS) entry which is preliminary data.</text>
</comment>
<reference evidence="2" key="1">
    <citation type="submission" date="2023-07" db="EMBL/GenBank/DDBJ databases">
        <title>Chromosome-level genome assembly of Artemia franciscana.</title>
        <authorList>
            <person name="Jo E."/>
        </authorList>
    </citation>
    <scope>NUCLEOTIDE SEQUENCE</scope>
    <source>
        <tissue evidence="2">Whole body</tissue>
    </source>
</reference>
<feature type="compositionally biased region" description="Acidic residues" evidence="1">
    <location>
        <begin position="66"/>
        <end position="77"/>
    </location>
</feature>
<name>A0AA88ILN2_ARTSF</name>
<dbReference type="Proteomes" id="UP001187531">
    <property type="component" value="Unassembled WGS sequence"/>
</dbReference>
<dbReference type="AlphaFoldDB" id="A0AA88ILN2"/>
<feature type="region of interest" description="Disordered" evidence="1">
    <location>
        <begin position="60"/>
        <end position="133"/>
    </location>
</feature>
<gene>
    <name evidence="2" type="ORF">QYM36_002392</name>
</gene>
<proteinExistence type="predicted"/>
<protein>
    <submittedName>
        <fullName evidence="2">Uncharacterized protein</fullName>
    </submittedName>
</protein>
<evidence type="ECO:0000313" key="2">
    <source>
        <dbReference type="EMBL" id="KAK2724027.1"/>
    </source>
</evidence>
<feature type="region of interest" description="Disordered" evidence="1">
    <location>
        <begin position="1"/>
        <end position="22"/>
    </location>
</feature>